<dbReference type="RefSeq" id="WP_142832408.1">
    <property type="nucleotide sequence ID" value="NZ_CP117269.1"/>
</dbReference>
<protein>
    <submittedName>
        <fullName evidence="2">Uncharacterized protein</fullName>
    </submittedName>
</protein>
<keyword evidence="2" id="KW-0614">Plasmid</keyword>
<dbReference type="Proteomes" id="UP000318939">
    <property type="component" value="Plasmid pTi6.2"/>
</dbReference>
<dbReference type="EMBL" id="CP117269">
    <property type="protein sequence ID" value="WFS26190.1"/>
    <property type="molecule type" value="Genomic_DNA"/>
</dbReference>
<name>A0ABY8IRU4_9HYPH</name>
<geneLocation type="plasmid" evidence="2 3">
    <name>pTi6.2</name>
</geneLocation>
<accession>A0ABY8IRU4</accession>
<reference evidence="2" key="1">
    <citation type="journal article" date="2019" name="Phytopathology">
        <title>A Novel Group of Rhizobium tumorigenes-Like Agrobacteria Associated with Crown Gall Disease of Rhododendron and Blueberry.</title>
        <authorList>
            <person name="Kuzmanovic N."/>
            <person name="Behrens P."/>
            <person name="Idczak E."/>
            <person name="Wagner S."/>
            <person name="Gotz M."/>
            <person name="Sproer C."/>
            <person name="Bunk B."/>
            <person name="Overmann J."/>
            <person name="Smalla K."/>
        </authorList>
    </citation>
    <scope>NUCLEOTIDE SEQUENCE</scope>
    <source>
        <strain evidence="2">Rho-6.2</strain>
    </source>
</reference>
<reference evidence="2" key="2">
    <citation type="journal article" date="2023" name="MicrobiologyOpen">
        <title>Genomics of the tumorigenes clade of the family Rhizobiaceae and description of Rhizobium rhododendri sp. nov.</title>
        <authorList>
            <person name="Kuzmanovic N."/>
            <person name="diCenzo G.C."/>
            <person name="Bunk B."/>
            <person name="Sproeer C."/>
            <person name="Fruehling A."/>
            <person name="Neumann-Schaal M."/>
            <person name="Overmann J."/>
            <person name="Smalla K."/>
        </authorList>
    </citation>
    <scope>NUCLEOTIDE SEQUENCE</scope>
    <source>
        <strain evidence="2">Rho-6.2</strain>
        <plasmid evidence="2">pTi6.2</plasmid>
    </source>
</reference>
<feature type="region of interest" description="Disordered" evidence="1">
    <location>
        <begin position="51"/>
        <end position="76"/>
    </location>
</feature>
<dbReference type="Gene3D" id="3.50.100.10">
    <property type="entry name" value="protein il1583 domain"/>
    <property type="match status" value="1"/>
</dbReference>
<feature type="compositionally biased region" description="Polar residues" evidence="1">
    <location>
        <begin position="54"/>
        <end position="76"/>
    </location>
</feature>
<organism evidence="2 3">
    <name type="scientific">Rhizobium rhododendri</name>
    <dbReference type="NCBI Taxonomy" id="2506430"/>
    <lineage>
        <taxon>Bacteria</taxon>
        <taxon>Pseudomonadati</taxon>
        <taxon>Pseudomonadota</taxon>
        <taxon>Alphaproteobacteria</taxon>
        <taxon>Hyphomicrobiales</taxon>
        <taxon>Rhizobiaceae</taxon>
        <taxon>Rhizobium/Agrobacterium group</taxon>
        <taxon>Rhizobium</taxon>
    </lineage>
</organism>
<gene>
    <name evidence="2" type="ORF">PR018_26300</name>
</gene>
<sequence length="76" mass="8382">MDTVEQADGYDVTRTTELLEQASATKLFFVNLGGYDPTEFGELPQYSARRIGCQGSNQESPPANQKLETPTQGQRV</sequence>
<keyword evidence="3" id="KW-1185">Reference proteome</keyword>
<evidence type="ECO:0000313" key="3">
    <source>
        <dbReference type="Proteomes" id="UP000318939"/>
    </source>
</evidence>
<proteinExistence type="predicted"/>
<evidence type="ECO:0000313" key="2">
    <source>
        <dbReference type="EMBL" id="WFS26190.1"/>
    </source>
</evidence>
<evidence type="ECO:0000256" key="1">
    <source>
        <dbReference type="SAM" id="MobiDB-lite"/>
    </source>
</evidence>